<dbReference type="GO" id="GO:0016491">
    <property type="term" value="F:oxidoreductase activity"/>
    <property type="evidence" value="ECO:0007669"/>
    <property type="project" value="UniProtKB-KW"/>
</dbReference>
<dbReference type="PRINTS" id="PR00081">
    <property type="entry name" value="GDHRDH"/>
</dbReference>
<organism evidence="3 4">
    <name type="scientific">Vitrella brassicaformis (strain CCMP3155)</name>
    <dbReference type="NCBI Taxonomy" id="1169540"/>
    <lineage>
        <taxon>Eukaryota</taxon>
        <taxon>Sar</taxon>
        <taxon>Alveolata</taxon>
        <taxon>Colpodellida</taxon>
        <taxon>Vitrellaceae</taxon>
        <taxon>Vitrella</taxon>
    </lineage>
</organism>
<reference evidence="3 4" key="1">
    <citation type="submission" date="2014-11" db="EMBL/GenBank/DDBJ databases">
        <authorList>
            <person name="Zhu J."/>
            <person name="Qi W."/>
            <person name="Song R."/>
        </authorList>
    </citation>
    <scope>NUCLEOTIDE SEQUENCE [LARGE SCALE GENOMIC DNA]</scope>
</reference>
<evidence type="ECO:0000256" key="2">
    <source>
        <dbReference type="ARBA" id="ARBA00023002"/>
    </source>
</evidence>
<dbReference type="OrthoDB" id="47007at2759"/>
<dbReference type="Proteomes" id="UP000041254">
    <property type="component" value="Unassembled WGS sequence"/>
</dbReference>
<dbReference type="STRING" id="1169540.A0A0G4GJG6"/>
<evidence type="ECO:0000256" key="1">
    <source>
        <dbReference type="ARBA" id="ARBA00006484"/>
    </source>
</evidence>
<dbReference type="InterPro" id="IPR002347">
    <property type="entry name" value="SDR_fam"/>
</dbReference>
<dbReference type="VEuPathDB" id="CryptoDB:Vbra_17969"/>
<dbReference type="Gene3D" id="3.40.50.720">
    <property type="entry name" value="NAD(P)-binding Rossmann-like Domain"/>
    <property type="match status" value="1"/>
</dbReference>
<dbReference type="PANTHER" id="PTHR43669">
    <property type="entry name" value="5-KETO-D-GLUCONATE 5-REDUCTASE"/>
    <property type="match status" value="1"/>
</dbReference>
<accession>A0A0G4GJG6</accession>
<evidence type="ECO:0008006" key="5">
    <source>
        <dbReference type="Google" id="ProtNLM"/>
    </source>
</evidence>
<dbReference type="CDD" id="cd05233">
    <property type="entry name" value="SDR_c"/>
    <property type="match status" value="1"/>
</dbReference>
<name>A0A0G4GJG6_VITBC</name>
<dbReference type="InParanoid" id="A0A0G4GJG6"/>
<dbReference type="Pfam" id="PF13561">
    <property type="entry name" value="adh_short_C2"/>
    <property type="match status" value="1"/>
</dbReference>
<dbReference type="InterPro" id="IPR036291">
    <property type="entry name" value="NAD(P)-bd_dom_sf"/>
</dbReference>
<dbReference type="EMBL" id="CDMY01000688">
    <property type="protein sequence ID" value="CEM30058.1"/>
    <property type="molecule type" value="Genomic_DNA"/>
</dbReference>
<dbReference type="PhylomeDB" id="A0A0G4GJG6"/>
<keyword evidence="2" id="KW-0560">Oxidoreductase</keyword>
<dbReference type="SUPFAM" id="SSF51735">
    <property type="entry name" value="NAD(P)-binding Rossmann-fold domains"/>
    <property type="match status" value="1"/>
</dbReference>
<gene>
    <name evidence="3" type="ORF">Vbra_17969</name>
</gene>
<dbReference type="PANTHER" id="PTHR43669:SF3">
    <property type="entry name" value="ALCOHOL DEHYDROGENASE, PUTATIVE (AFU_ORTHOLOGUE AFUA_3G03445)-RELATED"/>
    <property type="match status" value="1"/>
</dbReference>
<sequence>MVVVASRDRQRCQEEVRHLNDDVRPSRHALPEGRYAMAVECDVGKPGDLERTFDEAIERFGRVDVIVNNAGTAERADLLESEPGEFERVMRVNTTAVLTSTQLAIKDYLRNRRPDKPLVIINISSCYSAPADHFVAGGSLPAYFASKCAVNSLIWSTLQYVTSESFRSKYPNHPVLVYGIAPFGFESDMLVDDAKQDGFETTQEWAYANNPSRQLGDPMLIGELVCKLISDEKPYPNGEILLIDGDNSIDRLQDYYWTPKPKAPESK</sequence>
<protein>
    <recommendedName>
        <fullName evidence="5">Ketoreductase (KR) domain-containing protein</fullName>
    </recommendedName>
</protein>
<comment type="similarity">
    <text evidence="1">Belongs to the short-chain dehydrogenases/reductases (SDR) family.</text>
</comment>
<evidence type="ECO:0000313" key="3">
    <source>
        <dbReference type="EMBL" id="CEM30058.1"/>
    </source>
</evidence>
<evidence type="ECO:0000313" key="4">
    <source>
        <dbReference type="Proteomes" id="UP000041254"/>
    </source>
</evidence>
<keyword evidence="4" id="KW-1185">Reference proteome</keyword>
<proteinExistence type="inferred from homology"/>
<dbReference type="AlphaFoldDB" id="A0A0G4GJG6"/>